<dbReference type="OrthoDB" id="5333304at2759"/>
<feature type="compositionally biased region" description="Polar residues" evidence="1">
    <location>
        <begin position="550"/>
        <end position="560"/>
    </location>
</feature>
<feature type="compositionally biased region" description="Low complexity" evidence="1">
    <location>
        <begin position="511"/>
        <end position="533"/>
    </location>
</feature>
<feature type="compositionally biased region" description="Basic and acidic residues" evidence="1">
    <location>
        <begin position="485"/>
        <end position="495"/>
    </location>
</feature>
<feature type="compositionally biased region" description="Polar residues" evidence="1">
    <location>
        <begin position="139"/>
        <end position="149"/>
    </location>
</feature>
<feature type="compositionally biased region" description="Low complexity" evidence="1">
    <location>
        <begin position="150"/>
        <end position="161"/>
    </location>
</feature>
<reference evidence="3" key="2">
    <citation type="submission" date="2020-04" db="EMBL/GenBank/DDBJ databases">
        <authorList>
            <consortium name="NCBI Genome Project"/>
        </authorList>
    </citation>
    <scope>NUCLEOTIDE SEQUENCE</scope>
    <source>
        <strain evidence="3">CBS 342.82</strain>
    </source>
</reference>
<feature type="compositionally biased region" description="Basic residues" evidence="1">
    <location>
        <begin position="453"/>
        <end position="464"/>
    </location>
</feature>
<reference evidence="3" key="1">
    <citation type="submission" date="2020-01" db="EMBL/GenBank/DDBJ databases">
        <authorList>
            <consortium name="DOE Joint Genome Institute"/>
            <person name="Haridas S."/>
            <person name="Albert R."/>
            <person name="Binder M."/>
            <person name="Bloem J."/>
            <person name="Labutti K."/>
            <person name="Salamov A."/>
            <person name="Andreopoulos B."/>
            <person name="Baker S.E."/>
            <person name="Barry K."/>
            <person name="Bills G."/>
            <person name="Bluhm B.H."/>
            <person name="Cannon C."/>
            <person name="Castanera R."/>
            <person name="Culley D.E."/>
            <person name="Daum C."/>
            <person name="Ezra D."/>
            <person name="Gonzalez J.B."/>
            <person name="Henrissat B."/>
            <person name="Kuo A."/>
            <person name="Liang C."/>
            <person name="Lipzen A."/>
            <person name="Lutzoni F."/>
            <person name="Magnuson J."/>
            <person name="Mondo S."/>
            <person name="Nolan M."/>
            <person name="Ohm R."/>
            <person name="Pangilinan J."/>
            <person name="Park H.-J."/>
            <person name="Ramirez L."/>
            <person name="Alfaro M."/>
            <person name="Sun H."/>
            <person name="Tritt A."/>
            <person name="Yoshinaga Y."/>
            <person name="Zwiers L.-H."/>
            <person name="Turgeon B.G."/>
            <person name="Goodwin S.B."/>
            <person name="Spatafora J.W."/>
            <person name="Crous P.W."/>
            <person name="Grigoriev I.V."/>
        </authorList>
    </citation>
    <scope>NUCLEOTIDE SEQUENCE</scope>
    <source>
        <strain evidence="3">CBS 342.82</strain>
    </source>
</reference>
<evidence type="ECO:0000256" key="1">
    <source>
        <dbReference type="SAM" id="MobiDB-lite"/>
    </source>
</evidence>
<feature type="region of interest" description="Disordered" evidence="1">
    <location>
        <begin position="1"/>
        <end position="24"/>
    </location>
</feature>
<feature type="region of interest" description="Disordered" evidence="1">
    <location>
        <begin position="868"/>
        <end position="910"/>
    </location>
</feature>
<feature type="region of interest" description="Disordered" evidence="1">
    <location>
        <begin position="942"/>
        <end position="972"/>
    </location>
</feature>
<reference evidence="3" key="3">
    <citation type="submission" date="2025-08" db="UniProtKB">
        <authorList>
            <consortium name="RefSeq"/>
        </authorList>
    </citation>
    <scope>IDENTIFICATION</scope>
    <source>
        <strain evidence="3">CBS 342.82</strain>
    </source>
</reference>
<feature type="compositionally biased region" description="Acidic residues" evidence="1">
    <location>
        <begin position="318"/>
        <end position="327"/>
    </location>
</feature>
<accession>A0A6J3M5F4</accession>
<protein>
    <submittedName>
        <fullName evidence="3">Uncharacterized protein</fullName>
    </submittedName>
</protein>
<name>A0A6J3M5F4_9PEZI</name>
<dbReference type="RefSeq" id="XP_033460316.1">
    <property type="nucleotide sequence ID" value="XM_033604605.1"/>
</dbReference>
<dbReference type="GeneID" id="54362405"/>
<dbReference type="AlphaFoldDB" id="A0A6J3M5F4"/>
<feature type="region of interest" description="Disordered" evidence="1">
    <location>
        <begin position="581"/>
        <end position="602"/>
    </location>
</feature>
<feature type="compositionally biased region" description="Acidic residues" evidence="1">
    <location>
        <begin position="351"/>
        <end position="360"/>
    </location>
</feature>
<feature type="compositionally biased region" description="Polar residues" evidence="1">
    <location>
        <begin position="1"/>
        <end position="10"/>
    </location>
</feature>
<feature type="region of interest" description="Disordered" evidence="1">
    <location>
        <begin position="296"/>
        <end position="561"/>
    </location>
</feature>
<feature type="region of interest" description="Disordered" evidence="1">
    <location>
        <begin position="626"/>
        <end position="694"/>
    </location>
</feature>
<feature type="region of interest" description="Disordered" evidence="1">
    <location>
        <begin position="71"/>
        <end position="167"/>
    </location>
</feature>
<sequence>MSAVAANSTAPLALANGNGSGSLPAVEEDRLFDELQKLYDLVITGKHPQFSLPAATIEKLKAIAQDPSLSNGNVNPTGAASQANGLHSLSSSTADNTRSGVAQPPVTDPRIAAGPTHAPQSQPPAPRNIGLPGLLPGLSMTSQPGSSNFATASQTARASQTPHEVVRAERRLKRQRIERDLQARLEQQKNHSDSAEKTGGVLDVGAVLEKALVRENHVTGVKSTINGAASQASSFDENDYYSSQVESEWSSPCGKDADRAGAVSAFANARRHEGNTPSSRLNVVGVADKTIASQYPVIPHSQAGPSVYITKPPNHEESDIDDDDEYSPPDVAGASDDSRDEQFDSEMLHDDADDSSEYEPGEITSESNGGTPVRPRQVDGPASPQVPVIRNHLTHIAAPQPSRVSPLTVTKGPAAGELQLINGRPEFVSAAPMNQVHQARGRSPDDANGGSSKKGKNKKGKRKRDAAEREVEVPTETKLTKKQKRQELAKAEKSRRLGKASEPSHISTTRQQRQAHQQPQPQQQPQQPLVQPPIKDEPTSPASFLHNVPAAQSGSIQSQPVYIDLASPRRAADEERYYQVEAPRHAPAAQPKQYRLSSPAHVGPASRVAYRPLHRDSHDLRRVASLQHAQRPLSPVARYDPAEASGSPLYQPLRTREARSHSPTFASDAYDPQQYTRVAEPLPMAPPPPRRIFVDQHGNHYYAEPAQPSRASVAPVDRRSYVEECAPSRVSMAYAPPASARPQYERVEASMAPPPFPGRAASIAVDRPQYAESPEGHYSSREQSVRPVVREIRYVEAPTASSYQQQAPLYDTHARATYEANHARPASPSEMHPARSYSVRPAPIPMPRSGSVAPVQYIRQEGALPATSYTSRQSMAPPPPQQYAPPRRPMSVAPGYDIPPPAPSRPMSVAPSPYAPSISHVQAHEQYLQPQYRATSVAPGGYDLHTAYATQPPQQPPQQYYSVPSRAPAAPAPQQIRYVDQNGQEVFPREVSQYEDYRAHASPRY</sequence>
<dbReference type="Proteomes" id="UP000504637">
    <property type="component" value="Unplaced"/>
</dbReference>
<evidence type="ECO:0000313" key="2">
    <source>
        <dbReference type="Proteomes" id="UP000504637"/>
    </source>
</evidence>
<feature type="region of interest" description="Disordered" evidence="1">
    <location>
        <begin position="821"/>
        <end position="845"/>
    </location>
</feature>
<organism evidence="3">
    <name type="scientific">Dissoconium aciculare CBS 342.82</name>
    <dbReference type="NCBI Taxonomy" id="1314786"/>
    <lineage>
        <taxon>Eukaryota</taxon>
        <taxon>Fungi</taxon>
        <taxon>Dikarya</taxon>
        <taxon>Ascomycota</taxon>
        <taxon>Pezizomycotina</taxon>
        <taxon>Dothideomycetes</taxon>
        <taxon>Dothideomycetidae</taxon>
        <taxon>Mycosphaerellales</taxon>
        <taxon>Dissoconiaceae</taxon>
        <taxon>Dissoconium</taxon>
    </lineage>
</organism>
<keyword evidence="2" id="KW-1185">Reference proteome</keyword>
<proteinExistence type="predicted"/>
<evidence type="ECO:0000313" key="3">
    <source>
        <dbReference type="RefSeq" id="XP_033460316.1"/>
    </source>
</evidence>
<feature type="compositionally biased region" description="Pro residues" evidence="1">
    <location>
        <begin position="876"/>
        <end position="888"/>
    </location>
</feature>
<feature type="compositionally biased region" description="Polar residues" evidence="1">
    <location>
        <begin position="71"/>
        <end position="100"/>
    </location>
</feature>
<feature type="compositionally biased region" description="Basic and acidic residues" evidence="1">
    <location>
        <begin position="336"/>
        <end position="350"/>
    </location>
</feature>
<gene>
    <name evidence="3" type="ORF">K489DRAFT_379258</name>
</gene>